<accession>A0A0F4GJN2</accession>
<feature type="compositionally biased region" description="Acidic residues" evidence="1">
    <location>
        <begin position="78"/>
        <end position="90"/>
    </location>
</feature>
<reference evidence="2 3" key="1">
    <citation type="submission" date="2015-03" db="EMBL/GenBank/DDBJ databases">
        <title>RNA-seq based gene annotation and comparative genomics of four Zymoseptoria species reveal species-specific pathogenicity related genes and transposable element activity.</title>
        <authorList>
            <person name="Grandaubert J."/>
            <person name="Bhattacharyya A."/>
            <person name="Stukenbrock E.H."/>
        </authorList>
    </citation>
    <scope>NUCLEOTIDE SEQUENCE [LARGE SCALE GENOMIC DNA]</scope>
    <source>
        <strain evidence="2 3">Zb18110</strain>
    </source>
</reference>
<evidence type="ECO:0000313" key="3">
    <source>
        <dbReference type="Proteomes" id="UP000033647"/>
    </source>
</evidence>
<sequence>MVLMGNGLLILTSTGQVVYSSVLSRRQRRMPAIVDEEKDAPPEERATASAPAAPVSGPVAPVVNTVYVPVMVPRPPTIDDDDSGFEEPAPDYETVVGSNNGGVSGSGTQKFNDL</sequence>
<name>A0A0F4GJN2_9PEZI</name>
<evidence type="ECO:0000313" key="2">
    <source>
        <dbReference type="EMBL" id="KJX97292.1"/>
    </source>
</evidence>
<feature type="region of interest" description="Disordered" evidence="1">
    <location>
        <begin position="28"/>
        <end position="57"/>
    </location>
</feature>
<protein>
    <submittedName>
        <fullName evidence="2">Uncharacterized protein</fullName>
    </submittedName>
</protein>
<keyword evidence="3" id="KW-1185">Reference proteome</keyword>
<dbReference type="EMBL" id="LAFY01000506">
    <property type="protein sequence ID" value="KJX97292.1"/>
    <property type="molecule type" value="Genomic_DNA"/>
</dbReference>
<feature type="compositionally biased region" description="Low complexity" evidence="1">
    <location>
        <begin position="47"/>
        <end position="57"/>
    </location>
</feature>
<dbReference type="OrthoDB" id="10542074at2759"/>
<feature type="region of interest" description="Disordered" evidence="1">
    <location>
        <begin position="74"/>
        <end position="114"/>
    </location>
</feature>
<gene>
    <name evidence="2" type="ORF">TI39_contig514g00001</name>
</gene>
<dbReference type="AlphaFoldDB" id="A0A0F4GJN2"/>
<dbReference type="Proteomes" id="UP000033647">
    <property type="component" value="Unassembled WGS sequence"/>
</dbReference>
<comment type="caution">
    <text evidence="2">The sequence shown here is derived from an EMBL/GenBank/DDBJ whole genome shotgun (WGS) entry which is preliminary data.</text>
</comment>
<evidence type="ECO:0000256" key="1">
    <source>
        <dbReference type="SAM" id="MobiDB-lite"/>
    </source>
</evidence>
<organism evidence="2 3">
    <name type="scientific">Zymoseptoria brevis</name>
    <dbReference type="NCBI Taxonomy" id="1047168"/>
    <lineage>
        <taxon>Eukaryota</taxon>
        <taxon>Fungi</taxon>
        <taxon>Dikarya</taxon>
        <taxon>Ascomycota</taxon>
        <taxon>Pezizomycotina</taxon>
        <taxon>Dothideomycetes</taxon>
        <taxon>Dothideomycetidae</taxon>
        <taxon>Mycosphaerellales</taxon>
        <taxon>Mycosphaerellaceae</taxon>
        <taxon>Zymoseptoria</taxon>
    </lineage>
</organism>
<proteinExistence type="predicted"/>